<reference evidence="2" key="1">
    <citation type="submission" date="2018-09" db="EMBL/GenBank/DDBJ databases">
        <authorList>
            <person name="Livingstone P.G."/>
            <person name="Whitworth D.E."/>
        </authorList>
    </citation>
    <scope>NUCLEOTIDE SEQUENCE [LARGE SCALE GENOMIC DNA]</scope>
    <source>
        <strain evidence="2">CA043D</strain>
    </source>
</reference>
<organism evidence="1 2">
    <name type="scientific">Corallococcus carmarthensis</name>
    <dbReference type="NCBI Taxonomy" id="2316728"/>
    <lineage>
        <taxon>Bacteria</taxon>
        <taxon>Pseudomonadati</taxon>
        <taxon>Myxococcota</taxon>
        <taxon>Myxococcia</taxon>
        <taxon>Myxococcales</taxon>
        <taxon>Cystobacterineae</taxon>
        <taxon>Myxococcaceae</taxon>
        <taxon>Corallococcus</taxon>
    </lineage>
</organism>
<sequence>MKVAWGNGRDWWAVEETFVPAPATLEGLNAFLRASRAELDSETGLEEVMELVNLLPDVRVTRTEQDLKHLTEDQPGPEVIRSGTIGERGQARWEPPRRDARELVFYANLWREGGADFVCLRVALATRTISVEVVDVGWFEIAAFLG</sequence>
<gene>
    <name evidence="1" type="ORF">D7X32_39920</name>
</gene>
<dbReference type="OrthoDB" id="5516083at2"/>
<proteinExistence type="predicted"/>
<comment type="caution">
    <text evidence="1">The sequence shown here is derived from an EMBL/GenBank/DDBJ whole genome shotgun (WGS) entry which is preliminary data.</text>
</comment>
<accession>A0A3A8JHH3</accession>
<dbReference type="Proteomes" id="UP000268313">
    <property type="component" value="Unassembled WGS sequence"/>
</dbReference>
<name>A0A3A8JHH3_9BACT</name>
<keyword evidence="2" id="KW-1185">Reference proteome</keyword>
<evidence type="ECO:0000313" key="2">
    <source>
        <dbReference type="Proteomes" id="UP000268313"/>
    </source>
</evidence>
<protein>
    <submittedName>
        <fullName evidence="1">Uncharacterized protein</fullName>
    </submittedName>
</protein>
<dbReference type="EMBL" id="RAWE01000280">
    <property type="protein sequence ID" value="RKG95159.1"/>
    <property type="molecule type" value="Genomic_DNA"/>
</dbReference>
<dbReference type="AlphaFoldDB" id="A0A3A8JHH3"/>
<evidence type="ECO:0000313" key="1">
    <source>
        <dbReference type="EMBL" id="RKG95159.1"/>
    </source>
</evidence>